<evidence type="ECO:0008006" key="4">
    <source>
        <dbReference type="Google" id="ProtNLM"/>
    </source>
</evidence>
<gene>
    <name evidence="2" type="ORF">ILUMI_21479</name>
</gene>
<dbReference type="EMBL" id="VTPC01090143">
    <property type="protein sequence ID" value="KAF2884682.1"/>
    <property type="molecule type" value="Genomic_DNA"/>
</dbReference>
<dbReference type="InterPro" id="IPR008709">
    <property type="entry name" value="Neurochondrin"/>
</dbReference>
<dbReference type="PANTHER" id="PTHR13109:SF7">
    <property type="entry name" value="NEUROCHONDRIN"/>
    <property type="match status" value="1"/>
</dbReference>
<dbReference type="InterPro" id="IPR011989">
    <property type="entry name" value="ARM-like"/>
</dbReference>
<comment type="caution">
    <text evidence="2">The sequence shown here is derived from an EMBL/GenBank/DDBJ whole genome shotgun (WGS) entry which is preliminary data.</text>
</comment>
<proteinExistence type="inferred from homology"/>
<dbReference type="Pfam" id="PF05536">
    <property type="entry name" value="Neurochondrin"/>
    <property type="match status" value="1"/>
</dbReference>
<name>A0A8K0G1D0_IGNLU</name>
<dbReference type="OrthoDB" id="8186546at2759"/>
<accession>A0A8K0G1D0</accession>
<sequence length="738" mass="82977">MAGEISDAVKKVVALLKNATNDTEKFTGLFLVTKLMKGKDCKTAAKKAMFEAIGFDFLKRLLLTNDVPVDCPPSIYKSVALSVLTCFCNEAELATHPEMLANIPVFLDIVQQADASDYDDNLIIVGEAYGCLKAIATHEPGQQALFNGGAIAKMSEIYAQQSFQTDEALNILVTLVSRFGPSSWDSKNLKSFQVIINKIALDFETDHDERKFELCQILNALLFNAPKNAVTKTTVLEETWPQSIYKGLTDILQSKISKDQRNPALILASTIVTLLGVEWVVGDEESKPKQFFLLLIQLAAIEVRMQLDGKSLKQAHSQAALITSCYIILELSINYIATDQLDLEQKEKQTLYTGLKGAFSAVIGLLTKISNDKGKDNLPSNEKVFVCASVRVLVAWLAQETAAMRPQVYQLLPYIFSLANETFHASRARRIAEKAGTAMDTEPNPLSQVDVLRIMLPALCHLTVEDEARKIMLKVKQEDVLFECFEFHWGIVQRKRPKVPRSERLKVLNQPPEELSPEILEEMQDSRAAMISICNIFMNITVLEAKLVEDSTLFNTLLKFIFENLSELKSIPENLVLHGNLSVLGLLLLKQQSKHVKKNDFSICRYIQVTIRFLWDAYVVDESNDPMILVVAMAYKEHWMELMELWFLGMQTMSSVLAVIPWISEFAIESGWAEDIIKKLKKIKLGSLQPNVKSAYEDFLCHLVDANEDVVEVLKKADALKVCRNHRLMELGKKLFGD</sequence>
<protein>
    <recommendedName>
        <fullName evidence="4">Neurochondrin</fullName>
    </recommendedName>
</protein>
<keyword evidence="3" id="KW-1185">Reference proteome</keyword>
<evidence type="ECO:0000313" key="3">
    <source>
        <dbReference type="Proteomes" id="UP000801492"/>
    </source>
</evidence>
<dbReference type="Proteomes" id="UP000801492">
    <property type="component" value="Unassembled WGS sequence"/>
</dbReference>
<evidence type="ECO:0000313" key="2">
    <source>
        <dbReference type="EMBL" id="KAF2884682.1"/>
    </source>
</evidence>
<dbReference type="AlphaFoldDB" id="A0A8K0G1D0"/>
<dbReference type="PANTHER" id="PTHR13109">
    <property type="entry name" value="NEUROCHONDRIN"/>
    <property type="match status" value="1"/>
</dbReference>
<dbReference type="Gene3D" id="1.25.10.10">
    <property type="entry name" value="Leucine-rich Repeat Variant"/>
    <property type="match status" value="1"/>
</dbReference>
<evidence type="ECO:0000256" key="1">
    <source>
        <dbReference type="ARBA" id="ARBA00006927"/>
    </source>
</evidence>
<comment type="similarity">
    <text evidence="1">Belongs to the neurochondrin family.</text>
</comment>
<reference evidence="2" key="1">
    <citation type="submission" date="2019-08" db="EMBL/GenBank/DDBJ databases">
        <title>The genome of the North American firefly Photinus pyralis.</title>
        <authorList>
            <consortium name="Photinus pyralis genome working group"/>
            <person name="Fallon T.R."/>
            <person name="Sander Lower S.E."/>
            <person name="Weng J.-K."/>
        </authorList>
    </citation>
    <scope>NUCLEOTIDE SEQUENCE</scope>
    <source>
        <strain evidence="2">TRF0915ILg1</strain>
        <tissue evidence="2">Whole body</tissue>
    </source>
</reference>
<dbReference type="GO" id="GO:0031175">
    <property type="term" value="P:neuron projection development"/>
    <property type="evidence" value="ECO:0007669"/>
    <property type="project" value="TreeGrafter"/>
</dbReference>
<dbReference type="GO" id="GO:0030425">
    <property type="term" value="C:dendrite"/>
    <property type="evidence" value="ECO:0007669"/>
    <property type="project" value="TreeGrafter"/>
</dbReference>
<organism evidence="2 3">
    <name type="scientific">Ignelater luminosus</name>
    <name type="common">Cucubano</name>
    <name type="synonym">Pyrophorus luminosus</name>
    <dbReference type="NCBI Taxonomy" id="2038154"/>
    <lineage>
        <taxon>Eukaryota</taxon>
        <taxon>Metazoa</taxon>
        <taxon>Ecdysozoa</taxon>
        <taxon>Arthropoda</taxon>
        <taxon>Hexapoda</taxon>
        <taxon>Insecta</taxon>
        <taxon>Pterygota</taxon>
        <taxon>Neoptera</taxon>
        <taxon>Endopterygota</taxon>
        <taxon>Coleoptera</taxon>
        <taxon>Polyphaga</taxon>
        <taxon>Elateriformia</taxon>
        <taxon>Elateroidea</taxon>
        <taxon>Elateridae</taxon>
        <taxon>Agrypninae</taxon>
        <taxon>Pyrophorini</taxon>
        <taxon>Ignelater</taxon>
    </lineage>
</organism>
<dbReference type="GO" id="GO:0048168">
    <property type="term" value="P:regulation of neuronal synaptic plasticity"/>
    <property type="evidence" value="ECO:0007669"/>
    <property type="project" value="TreeGrafter"/>
</dbReference>